<evidence type="ECO:0000313" key="2">
    <source>
        <dbReference type="Proteomes" id="UP000324222"/>
    </source>
</evidence>
<accession>A0A5B7JJR4</accession>
<sequence length="79" mass="8385">MKREVSLPSTAMQRALLTTKTIPSLMTLTPVTQLGTPRTTSHPAVTATSLPFPVLGSLYLVSLSVVIDLLSSVEGQVFS</sequence>
<proteinExistence type="predicted"/>
<dbReference type="EMBL" id="VSRR010099966">
    <property type="protein sequence ID" value="MPC94815.1"/>
    <property type="molecule type" value="Genomic_DNA"/>
</dbReference>
<organism evidence="1 2">
    <name type="scientific">Portunus trituberculatus</name>
    <name type="common">Swimming crab</name>
    <name type="synonym">Neptunus trituberculatus</name>
    <dbReference type="NCBI Taxonomy" id="210409"/>
    <lineage>
        <taxon>Eukaryota</taxon>
        <taxon>Metazoa</taxon>
        <taxon>Ecdysozoa</taxon>
        <taxon>Arthropoda</taxon>
        <taxon>Crustacea</taxon>
        <taxon>Multicrustacea</taxon>
        <taxon>Malacostraca</taxon>
        <taxon>Eumalacostraca</taxon>
        <taxon>Eucarida</taxon>
        <taxon>Decapoda</taxon>
        <taxon>Pleocyemata</taxon>
        <taxon>Brachyura</taxon>
        <taxon>Eubrachyura</taxon>
        <taxon>Portunoidea</taxon>
        <taxon>Portunidae</taxon>
        <taxon>Portuninae</taxon>
        <taxon>Portunus</taxon>
    </lineage>
</organism>
<protein>
    <submittedName>
        <fullName evidence="1">Uncharacterized protein</fullName>
    </submittedName>
</protein>
<dbReference type="Proteomes" id="UP000324222">
    <property type="component" value="Unassembled WGS sequence"/>
</dbReference>
<gene>
    <name evidence="1" type="ORF">E2C01_090001</name>
</gene>
<evidence type="ECO:0000313" key="1">
    <source>
        <dbReference type="EMBL" id="MPC94815.1"/>
    </source>
</evidence>
<dbReference type="AlphaFoldDB" id="A0A5B7JJR4"/>
<reference evidence="1 2" key="1">
    <citation type="submission" date="2019-05" db="EMBL/GenBank/DDBJ databases">
        <title>Another draft genome of Portunus trituberculatus and its Hox gene families provides insights of decapod evolution.</title>
        <authorList>
            <person name="Jeong J.-H."/>
            <person name="Song I."/>
            <person name="Kim S."/>
            <person name="Choi T."/>
            <person name="Kim D."/>
            <person name="Ryu S."/>
            <person name="Kim W."/>
        </authorList>
    </citation>
    <scope>NUCLEOTIDE SEQUENCE [LARGE SCALE GENOMIC DNA]</scope>
    <source>
        <tissue evidence="1">Muscle</tissue>
    </source>
</reference>
<name>A0A5B7JJR4_PORTR</name>
<keyword evidence="2" id="KW-1185">Reference proteome</keyword>
<comment type="caution">
    <text evidence="1">The sequence shown here is derived from an EMBL/GenBank/DDBJ whole genome shotgun (WGS) entry which is preliminary data.</text>
</comment>